<evidence type="ECO:0000313" key="2">
    <source>
        <dbReference type="Proteomes" id="UP000499080"/>
    </source>
</evidence>
<evidence type="ECO:0000313" key="1">
    <source>
        <dbReference type="EMBL" id="GBO37991.1"/>
    </source>
</evidence>
<protein>
    <recommendedName>
        <fullName evidence="3">Transposable element Tc3 transposase</fullName>
    </recommendedName>
</protein>
<sequence length="80" mass="9153">RPCAFGKWEYHWNGFANICSLHLNPVGHLWDALGRDFSTQLYPAKNTFTQLQNQLLNGEWTLLSQNGLPRTALGAWRVIV</sequence>
<dbReference type="Proteomes" id="UP000499080">
    <property type="component" value="Unassembled WGS sequence"/>
</dbReference>
<evidence type="ECO:0008006" key="3">
    <source>
        <dbReference type="Google" id="ProtNLM"/>
    </source>
</evidence>
<feature type="non-terminal residue" evidence="1">
    <location>
        <position position="1"/>
    </location>
</feature>
<gene>
    <name evidence="1" type="ORF">AVEN_149580-2_1</name>
</gene>
<dbReference type="EMBL" id="BGPR01062579">
    <property type="protein sequence ID" value="GBO37991.1"/>
    <property type="molecule type" value="Genomic_DNA"/>
</dbReference>
<keyword evidence="2" id="KW-1185">Reference proteome</keyword>
<dbReference type="AlphaFoldDB" id="A0A4Y2WLR6"/>
<name>A0A4Y2WLR6_ARAVE</name>
<organism evidence="1 2">
    <name type="scientific">Araneus ventricosus</name>
    <name type="common">Orbweaver spider</name>
    <name type="synonym">Epeira ventricosa</name>
    <dbReference type="NCBI Taxonomy" id="182803"/>
    <lineage>
        <taxon>Eukaryota</taxon>
        <taxon>Metazoa</taxon>
        <taxon>Ecdysozoa</taxon>
        <taxon>Arthropoda</taxon>
        <taxon>Chelicerata</taxon>
        <taxon>Arachnida</taxon>
        <taxon>Araneae</taxon>
        <taxon>Araneomorphae</taxon>
        <taxon>Entelegynae</taxon>
        <taxon>Araneoidea</taxon>
        <taxon>Araneidae</taxon>
        <taxon>Araneus</taxon>
    </lineage>
</organism>
<accession>A0A4Y2WLR6</accession>
<proteinExistence type="predicted"/>
<comment type="caution">
    <text evidence="1">The sequence shown here is derived from an EMBL/GenBank/DDBJ whole genome shotgun (WGS) entry which is preliminary data.</text>
</comment>
<reference evidence="1 2" key="1">
    <citation type="journal article" date="2019" name="Sci. Rep.">
        <title>Orb-weaving spider Araneus ventricosus genome elucidates the spidroin gene catalogue.</title>
        <authorList>
            <person name="Kono N."/>
            <person name="Nakamura H."/>
            <person name="Ohtoshi R."/>
            <person name="Moran D.A.P."/>
            <person name="Shinohara A."/>
            <person name="Yoshida Y."/>
            <person name="Fujiwara M."/>
            <person name="Mori M."/>
            <person name="Tomita M."/>
            <person name="Arakawa K."/>
        </authorList>
    </citation>
    <scope>NUCLEOTIDE SEQUENCE [LARGE SCALE GENOMIC DNA]</scope>
</reference>